<protein>
    <submittedName>
        <fullName evidence="1">Uncharacterized protein</fullName>
    </submittedName>
</protein>
<dbReference type="Proteomes" id="UP001497512">
    <property type="component" value="Chromosome 17"/>
</dbReference>
<dbReference type="EMBL" id="OZ019909">
    <property type="protein sequence ID" value="CAK9209731.1"/>
    <property type="molecule type" value="Genomic_DNA"/>
</dbReference>
<name>A0ABP0U0X8_9BRYO</name>
<accession>A0ABP0U0X8</accession>
<proteinExistence type="predicted"/>
<gene>
    <name evidence="1" type="ORF">CSSPTR1EN2_LOCUS10020</name>
</gene>
<sequence length="78" mass="8768">MKLTGETRADARRAGVGAEMRLMREEGRTIDREGVWFVQRSRACEQLGQGTMACSSYCCPFRIHSIRSHEGDYSLAAL</sequence>
<evidence type="ECO:0000313" key="1">
    <source>
        <dbReference type="EMBL" id="CAK9209731.1"/>
    </source>
</evidence>
<evidence type="ECO:0000313" key="2">
    <source>
        <dbReference type="Proteomes" id="UP001497512"/>
    </source>
</evidence>
<organism evidence="1 2">
    <name type="scientific">Sphagnum troendelagicum</name>
    <dbReference type="NCBI Taxonomy" id="128251"/>
    <lineage>
        <taxon>Eukaryota</taxon>
        <taxon>Viridiplantae</taxon>
        <taxon>Streptophyta</taxon>
        <taxon>Embryophyta</taxon>
        <taxon>Bryophyta</taxon>
        <taxon>Sphagnophytina</taxon>
        <taxon>Sphagnopsida</taxon>
        <taxon>Sphagnales</taxon>
        <taxon>Sphagnaceae</taxon>
        <taxon>Sphagnum</taxon>
    </lineage>
</organism>
<keyword evidence="2" id="KW-1185">Reference proteome</keyword>
<reference evidence="1" key="1">
    <citation type="submission" date="2024-02" db="EMBL/GenBank/DDBJ databases">
        <authorList>
            <consortium name="ELIXIR-Norway"/>
            <consortium name="Elixir Norway"/>
        </authorList>
    </citation>
    <scope>NUCLEOTIDE SEQUENCE</scope>
</reference>